<evidence type="ECO:0000313" key="2">
    <source>
        <dbReference type="Proteomes" id="UP000309997"/>
    </source>
</evidence>
<reference evidence="1 2" key="1">
    <citation type="journal article" date="2024" name="Plant Biotechnol. J.">
        <title>Genome and CRISPR/Cas9 system of a widespread forest tree (Populus alba) in the world.</title>
        <authorList>
            <person name="Liu Y.J."/>
            <person name="Jiang P.F."/>
            <person name="Han X.M."/>
            <person name="Li X.Y."/>
            <person name="Wang H.M."/>
            <person name="Wang Y.J."/>
            <person name="Wang X.X."/>
            <person name="Zeng Q.Y."/>
        </authorList>
    </citation>
    <scope>NUCLEOTIDE SEQUENCE [LARGE SCALE GENOMIC DNA]</scope>
    <source>
        <strain evidence="2">cv. PAL-ZL1</strain>
    </source>
</reference>
<comment type="caution">
    <text evidence="1">The sequence shown here is derived from an EMBL/GenBank/DDBJ whole genome shotgun (WGS) entry which is preliminary data.</text>
</comment>
<organism evidence="1 2">
    <name type="scientific">Populus alba</name>
    <name type="common">White poplar</name>
    <dbReference type="NCBI Taxonomy" id="43335"/>
    <lineage>
        <taxon>Eukaryota</taxon>
        <taxon>Viridiplantae</taxon>
        <taxon>Streptophyta</taxon>
        <taxon>Embryophyta</taxon>
        <taxon>Tracheophyta</taxon>
        <taxon>Spermatophyta</taxon>
        <taxon>Magnoliopsida</taxon>
        <taxon>eudicotyledons</taxon>
        <taxon>Gunneridae</taxon>
        <taxon>Pentapetalae</taxon>
        <taxon>rosids</taxon>
        <taxon>fabids</taxon>
        <taxon>Malpighiales</taxon>
        <taxon>Salicaceae</taxon>
        <taxon>Saliceae</taxon>
        <taxon>Populus</taxon>
    </lineage>
</organism>
<keyword evidence="2" id="KW-1185">Reference proteome</keyword>
<sequence length="82" mass="9078">MLKSLANTSMFPLLCLRIYAPDPFHSQVRSEFRSSFGPLVIDVGREYFGVQKLQGVFTYDGNAVTAKVNGRFSGILVGLFDS</sequence>
<protein>
    <submittedName>
        <fullName evidence="1">Uncharacterized protein</fullName>
    </submittedName>
</protein>
<name>A0ACC4B9S1_POPAL</name>
<dbReference type="Proteomes" id="UP000309997">
    <property type="component" value="Unassembled WGS sequence"/>
</dbReference>
<evidence type="ECO:0000313" key="1">
    <source>
        <dbReference type="EMBL" id="KAL3575339.1"/>
    </source>
</evidence>
<dbReference type="EMBL" id="RCHU02000012">
    <property type="protein sequence ID" value="KAL3575339.1"/>
    <property type="molecule type" value="Genomic_DNA"/>
</dbReference>
<gene>
    <name evidence="1" type="ORF">D5086_023440</name>
</gene>
<proteinExistence type="predicted"/>
<accession>A0ACC4B9S1</accession>